<dbReference type="InterPro" id="IPR006634">
    <property type="entry name" value="TLC-dom"/>
</dbReference>
<comment type="caution">
    <text evidence="8">The sequence shown here is derived from an EMBL/GenBank/DDBJ whole genome shotgun (WGS) entry which is preliminary data.</text>
</comment>
<dbReference type="AlphaFoldDB" id="A0AAV5VAN0"/>
<sequence>FRRFLSTCISPNIGCESASFSSLSLPLSLLVSLVELSISFDPAAAMQSDMYVKAAFCTAVGVFMRWEYLKAQQVLKEKKPDWSDNKKRLFAVRVVSVTHATVSAILVVFSLLLNNNYVKEPYEYYSYNAQFVFLWSMGYFVYDLFDMIYHGEASNSKEYLLHHSLVITVFSIIMATGKLSGFAMIALLVEVQTVLLHTRSLLHLAGYAQTQFFKLLVRTNMTMLFLFRHIPITYLIVYMAVNGGNCPWLLRIPLLGGLGFIEYHNTHLTYSMFKTDGIFGGEVVQLGEDDVDPLGAVRSKEEKAQ</sequence>
<dbReference type="Pfam" id="PF03798">
    <property type="entry name" value="TRAM_LAG1_CLN8"/>
    <property type="match status" value="1"/>
</dbReference>
<dbReference type="GO" id="GO:0071709">
    <property type="term" value="P:membrane assembly"/>
    <property type="evidence" value="ECO:0007669"/>
    <property type="project" value="TreeGrafter"/>
</dbReference>
<protein>
    <recommendedName>
        <fullName evidence="7">TLC domain-containing protein</fullName>
    </recommendedName>
</protein>
<feature type="transmembrane region" description="Helical" evidence="6">
    <location>
        <begin position="125"/>
        <end position="145"/>
    </location>
</feature>
<dbReference type="PROSITE" id="PS50922">
    <property type="entry name" value="TLC"/>
    <property type="match status" value="1"/>
</dbReference>
<evidence type="ECO:0000256" key="4">
    <source>
        <dbReference type="ARBA" id="ARBA00023136"/>
    </source>
</evidence>
<evidence type="ECO:0000256" key="5">
    <source>
        <dbReference type="PROSITE-ProRule" id="PRU00205"/>
    </source>
</evidence>
<evidence type="ECO:0000256" key="3">
    <source>
        <dbReference type="ARBA" id="ARBA00022989"/>
    </source>
</evidence>
<dbReference type="GO" id="GO:0097035">
    <property type="term" value="P:regulation of membrane lipid distribution"/>
    <property type="evidence" value="ECO:0007669"/>
    <property type="project" value="TreeGrafter"/>
</dbReference>
<dbReference type="GO" id="GO:0055091">
    <property type="term" value="P:phospholipid homeostasis"/>
    <property type="evidence" value="ECO:0007669"/>
    <property type="project" value="TreeGrafter"/>
</dbReference>
<evidence type="ECO:0000313" key="9">
    <source>
        <dbReference type="Proteomes" id="UP001432322"/>
    </source>
</evidence>
<dbReference type="PANTHER" id="PTHR13439">
    <property type="entry name" value="CT120 PROTEIN"/>
    <property type="match status" value="1"/>
</dbReference>
<dbReference type="InterPro" id="IPR050846">
    <property type="entry name" value="TLCD"/>
</dbReference>
<accession>A0AAV5VAN0</accession>
<keyword evidence="9" id="KW-1185">Reference proteome</keyword>
<evidence type="ECO:0000256" key="1">
    <source>
        <dbReference type="ARBA" id="ARBA00004141"/>
    </source>
</evidence>
<dbReference type="GO" id="GO:0005886">
    <property type="term" value="C:plasma membrane"/>
    <property type="evidence" value="ECO:0007669"/>
    <property type="project" value="TreeGrafter"/>
</dbReference>
<name>A0AAV5VAN0_9BILA</name>
<gene>
    <name evidence="8" type="ORF">PFISCL1PPCAC_8008</name>
</gene>
<dbReference type="EMBL" id="BTSY01000002">
    <property type="protein sequence ID" value="GMT16711.1"/>
    <property type="molecule type" value="Genomic_DNA"/>
</dbReference>
<feature type="non-terminal residue" evidence="8">
    <location>
        <position position="1"/>
    </location>
</feature>
<comment type="subcellular location">
    <subcellularLocation>
        <location evidence="1">Membrane</location>
        <topology evidence="1">Multi-pass membrane protein</topology>
    </subcellularLocation>
</comment>
<evidence type="ECO:0000256" key="6">
    <source>
        <dbReference type="SAM" id="Phobius"/>
    </source>
</evidence>
<keyword evidence="3 6" id="KW-1133">Transmembrane helix</keyword>
<dbReference type="GO" id="GO:0007009">
    <property type="term" value="P:plasma membrane organization"/>
    <property type="evidence" value="ECO:0007669"/>
    <property type="project" value="TreeGrafter"/>
</dbReference>
<keyword evidence="4 5" id="KW-0472">Membrane</keyword>
<dbReference type="Proteomes" id="UP001432322">
    <property type="component" value="Unassembled WGS sequence"/>
</dbReference>
<keyword evidence="2 5" id="KW-0812">Transmembrane</keyword>
<dbReference type="PANTHER" id="PTHR13439:SF19">
    <property type="entry name" value="TLC DOMAIN-CONTAINING PROTEIN"/>
    <property type="match status" value="1"/>
</dbReference>
<organism evidence="8 9">
    <name type="scientific">Pristionchus fissidentatus</name>
    <dbReference type="NCBI Taxonomy" id="1538716"/>
    <lineage>
        <taxon>Eukaryota</taxon>
        <taxon>Metazoa</taxon>
        <taxon>Ecdysozoa</taxon>
        <taxon>Nematoda</taxon>
        <taxon>Chromadorea</taxon>
        <taxon>Rhabditida</taxon>
        <taxon>Rhabditina</taxon>
        <taxon>Diplogasteromorpha</taxon>
        <taxon>Diplogasteroidea</taxon>
        <taxon>Neodiplogasteridae</taxon>
        <taxon>Pristionchus</taxon>
    </lineage>
</organism>
<dbReference type="SMART" id="SM00724">
    <property type="entry name" value="TLC"/>
    <property type="match status" value="1"/>
</dbReference>
<evidence type="ECO:0000256" key="2">
    <source>
        <dbReference type="ARBA" id="ARBA00022692"/>
    </source>
</evidence>
<feature type="transmembrane region" description="Helical" evidence="6">
    <location>
        <begin position="221"/>
        <end position="241"/>
    </location>
</feature>
<proteinExistence type="predicted"/>
<evidence type="ECO:0000313" key="8">
    <source>
        <dbReference type="EMBL" id="GMT16711.1"/>
    </source>
</evidence>
<feature type="transmembrane region" description="Helical" evidence="6">
    <location>
        <begin position="165"/>
        <end position="189"/>
    </location>
</feature>
<feature type="transmembrane region" description="Helical" evidence="6">
    <location>
        <begin position="50"/>
        <end position="69"/>
    </location>
</feature>
<evidence type="ECO:0000259" key="7">
    <source>
        <dbReference type="PROSITE" id="PS50922"/>
    </source>
</evidence>
<feature type="transmembrane region" description="Helical" evidence="6">
    <location>
        <begin position="90"/>
        <end position="113"/>
    </location>
</feature>
<reference evidence="8" key="1">
    <citation type="submission" date="2023-10" db="EMBL/GenBank/DDBJ databases">
        <title>Genome assembly of Pristionchus species.</title>
        <authorList>
            <person name="Yoshida K."/>
            <person name="Sommer R.J."/>
        </authorList>
    </citation>
    <scope>NUCLEOTIDE SEQUENCE</scope>
    <source>
        <strain evidence="8">RS5133</strain>
    </source>
</reference>
<feature type="domain" description="TLC" evidence="7">
    <location>
        <begin position="85"/>
        <end position="261"/>
    </location>
</feature>